<accession>A0A6J5SLK9</accession>
<evidence type="ECO:0000313" key="3">
    <source>
        <dbReference type="EMBL" id="CAB4174159.1"/>
    </source>
</evidence>
<sequence length="90" mass="10194">MTTNAHDTLELLKQVKYDLSVTQTRVGEAIKMLAALPTNEDTPKLRCQPCTQTFKSQYALSEHQWRKHNGPLPQHIADLELATLGEVYDT</sequence>
<keyword evidence="1" id="KW-0862">Zinc</keyword>
<gene>
    <name evidence="4" type="ORF">UFOVP1186_35</name>
    <name evidence="5" type="ORF">UFOVP1234_23</name>
    <name evidence="6" type="ORF">UFOVP1487_36</name>
    <name evidence="7" type="ORF">UFOVP1574_18</name>
    <name evidence="3" type="ORF">UFOVP959_28</name>
</gene>
<dbReference type="InterPro" id="IPR013087">
    <property type="entry name" value="Znf_C2H2_type"/>
</dbReference>
<dbReference type="GO" id="GO:0008270">
    <property type="term" value="F:zinc ion binding"/>
    <property type="evidence" value="ECO:0007669"/>
    <property type="project" value="UniProtKB-KW"/>
</dbReference>
<dbReference type="Gene3D" id="3.30.160.60">
    <property type="entry name" value="Classic Zinc Finger"/>
    <property type="match status" value="1"/>
</dbReference>
<evidence type="ECO:0000259" key="2">
    <source>
        <dbReference type="PROSITE" id="PS50157"/>
    </source>
</evidence>
<evidence type="ECO:0000256" key="1">
    <source>
        <dbReference type="PROSITE-ProRule" id="PRU00042"/>
    </source>
</evidence>
<organism evidence="6">
    <name type="scientific">uncultured Caudovirales phage</name>
    <dbReference type="NCBI Taxonomy" id="2100421"/>
    <lineage>
        <taxon>Viruses</taxon>
        <taxon>Duplodnaviria</taxon>
        <taxon>Heunggongvirae</taxon>
        <taxon>Uroviricota</taxon>
        <taxon>Caudoviricetes</taxon>
        <taxon>Peduoviridae</taxon>
        <taxon>Maltschvirus</taxon>
        <taxon>Maltschvirus maltsch</taxon>
    </lineage>
</organism>
<dbReference type="PROSITE" id="PS00028">
    <property type="entry name" value="ZINC_FINGER_C2H2_1"/>
    <property type="match status" value="1"/>
</dbReference>
<evidence type="ECO:0000313" key="4">
    <source>
        <dbReference type="EMBL" id="CAB4189382.1"/>
    </source>
</evidence>
<dbReference type="EMBL" id="LR797137">
    <property type="protein sequence ID" value="CAB4189382.1"/>
    <property type="molecule type" value="Genomic_DNA"/>
</dbReference>
<dbReference type="PROSITE" id="PS50157">
    <property type="entry name" value="ZINC_FINGER_C2H2_2"/>
    <property type="match status" value="1"/>
</dbReference>
<evidence type="ECO:0000313" key="6">
    <source>
        <dbReference type="EMBL" id="CAB4215654.1"/>
    </source>
</evidence>
<keyword evidence="1" id="KW-0479">Metal-binding</keyword>
<name>A0A6J5SLK9_9CAUD</name>
<reference evidence="6" key="1">
    <citation type="submission" date="2020-05" db="EMBL/GenBank/DDBJ databases">
        <authorList>
            <person name="Chiriac C."/>
            <person name="Salcher M."/>
            <person name="Ghai R."/>
            <person name="Kavagutti S V."/>
        </authorList>
    </citation>
    <scope>NUCLEOTIDE SEQUENCE</scope>
</reference>
<keyword evidence="1" id="KW-0863">Zinc-finger</keyword>
<protein>
    <recommendedName>
        <fullName evidence="2">C2H2-type domain-containing protein</fullName>
    </recommendedName>
</protein>
<dbReference type="EMBL" id="LR798462">
    <property type="protein sequence ID" value="CAB5238921.1"/>
    <property type="molecule type" value="Genomic_DNA"/>
</dbReference>
<evidence type="ECO:0000313" key="7">
    <source>
        <dbReference type="EMBL" id="CAB5238921.1"/>
    </source>
</evidence>
<dbReference type="EMBL" id="LR796907">
    <property type="protein sequence ID" value="CAB4174159.1"/>
    <property type="molecule type" value="Genomic_DNA"/>
</dbReference>
<evidence type="ECO:0000313" key="5">
    <source>
        <dbReference type="EMBL" id="CAB4192374.1"/>
    </source>
</evidence>
<dbReference type="EMBL" id="LR797422">
    <property type="protein sequence ID" value="CAB4215654.1"/>
    <property type="molecule type" value="Genomic_DNA"/>
</dbReference>
<feature type="domain" description="C2H2-type" evidence="2">
    <location>
        <begin position="45"/>
        <end position="73"/>
    </location>
</feature>
<dbReference type="EMBL" id="LR797183">
    <property type="protein sequence ID" value="CAB4192374.1"/>
    <property type="molecule type" value="Genomic_DNA"/>
</dbReference>
<proteinExistence type="predicted"/>